<dbReference type="RefSeq" id="WP_157585017.1">
    <property type="nucleotide sequence ID" value="NZ_WPIN01000004.1"/>
</dbReference>
<dbReference type="Proteomes" id="UP000436006">
    <property type="component" value="Unassembled WGS sequence"/>
</dbReference>
<dbReference type="EMBL" id="WPIN01000004">
    <property type="protein sequence ID" value="MVM30759.1"/>
    <property type="molecule type" value="Genomic_DNA"/>
</dbReference>
<proteinExistence type="predicted"/>
<gene>
    <name evidence="2" type="ORF">GO755_12010</name>
</gene>
<feature type="chain" id="PRO_5029462725" evidence="1">
    <location>
        <begin position="20"/>
        <end position="186"/>
    </location>
</feature>
<sequence>MRTILFFWAAVLAATAAIAQSNRFEENKPQLGVSLKYNSTQNRYEVYARPNFKGSRFALGPSQISVVLPKAVADQPLTIVSKTANWADYSIVYAPQAEPDVDIHGVTTMGMLIDFEKSAQILLFSFSLPAGHVDGVRLFVNEKDPNSAQPGMLGGDFTNVIIGMDGSNSTDFFRSTLGQTSLTAAN</sequence>
<protein>
    <submittedName>
        <fullName evidence="2">Uncharacterized protein</fullName>
    </submittedName>
</protein>
<keyword evidence="3" id="KW-1185">Reference proteome</keyword>
<name>A0A7K1SAD0_9BACT</name>
<comment type="caution">
    <text evidence="2">The sequence shown here is derived from an EMBL/GenBank/DDBJ whole genome shotgun (WGS) entry which is preliminary data.</text>
</comment>
<dbReference type="AlphaFoldDB" id="A0A7K1SAD0"/>
<organism evidence="2 3">
    <name type="scientific">Spirosoma arboris</name>
    <dbReference type="NCBI Taxonomy" id="2682092"/>
    <lineage>
        <taxon>Bacteria</taxon>
        <taxon>Pseudomonadati</taxon>
        <taxon>Bacteroidota</taxon>
        <taxon>Cytophagia</taxon>
        <taxon>Cytophagales</taxon>
        <taxon>Cytophagaceae</taxon>
        <taxon>Spirosoma</taxon>
    </lineage>
</organism>
<evidence type="ECO:0000256" key="1">
    <source>
        <dbReference type="SAM" id="SignalP"/>
    </source>
</evidence>
<evidence type="ECO:0000313" key="2">
    <source>
        <dbReference type="EMBL" id="MVM30759.1"/>
    </source>
</evidence>
<keyword evidence="1" id="KW-0732">Signal</keyword>
<feature type="signal peptide" evidence="1">
    <location>
        <begin position="1"/>
        <end position="19"/>
    </location>
</feature>
<evidence type="ECO:0000313" key="3">
    <source>
        <dbReference type="Proteomes" id="UP000436006"/>
    </source>
</evidence>
<reference evidence="2 3" key="1">
    <citation type="submission" date="2019-12" db="EMBL/GenBank/DDBJ databases">
        <title>Spirosoma sp. HMF4905 genome sequencing and assembly.</title>
        <authorList>
            <person name="Kang H."/>
            <person name="Cha I."/>
            <person name="Kim H."/>
            <person name="Joh K."/>
        </authorList>
    </citation>
    <scope>NUCLEOTIDE SEQUENCE [LARGE SCALE GENOMIC DNA]</scope>
    <source>
        <strain evidence="2 3">HMF4905</strain>
    </source>
</reference>
<accession>A0A7K1SAD0</accession>